<keyword evidence="2" id="KW-1185">Reference proteome</keyword>
<comment type="caution">
    <text evidence="1">The sequence shown here is derived from an EMBL/GenBank/DDBJ whole genome shotgun (WGS) entry which is preliminary data.</text>
</comment>
<accession>A0ACB8QEP6</accession>
<evidence type="ECO:0000313" key="2">
    <source>
        <dbReference type="Proteomes" id="UP000814128"/>
    </source>
</evidence>
<sequence length="367" mass="40675">MSSFRVSPYAPANETSYDLYVERLNLYGYQLGAFGHGVALVIAIVTMHALWILRDSQPKFAYILLTYVFVIFSLGTIGNAGNLKWAELAFVENREYPGGPNAYFIHQKSSLVVNQMCSSAYVVVTWMQDGFILYRFLVVFNFVWYVSIVPVLVFLFTIIMSCLFLAEVNGAGSEWFSSVTTNFALGYLAGSIATTLLLTTLIVGKLLYFRLQLRRALGPAFDITTSPYLTISAMLIESACLYSAFTLPYLILFSRNDPFQNIFLPIAGQGQVIAPLLIIMRVAQGRGFTENALKQAHSTIVSRSMVLRVSARPSSYENHTVHVPMDVMNSGADGTEPRTKGLQATSKVVDEYCELVKSGTDNSINVV</sequence>
<name>A0ACB8QEP6_9AGAM</name>
<protein>
    <submittedName>
        <fullName evidence="1">Uncharacterized protein</fullName>
    </submittedName>
</protein>
<evidence type="ECO:0000313" key="1">
    <source>
        <dbReference type="EMBL" id="KAI0030173.1"/>
    </source>
</evidence>
<reference evidence="1" key="2">
    <citation type="journal article" date="2022" name="New Phytol.">
        <title>Evolutionary transition to the ectomycorrhizal habit in the genomes of a hyperdiverse lineage of mushroom-forming fungi.</title>
        <authorList>
            <person name="Looney B."/>
            <person name="Miyauchi S."/>
            <person name="Morin E."/>
            <person name="Drula E."/>
            <person name="Courty P.E."/>
            <person name="Kohler A."/>
            <person name="Kuo A."/>
            <person name="LaButti K."/>
            <person name="Pangilinan J."/>
            <person name="Lipzen A."/>
            <person name="Riley R."/>
            <person name="Andreopoulos W."/>
            <person name="He G."/>
            <person name="Johnson J."/>
            <person name="Nolan M."/>
            <person name="Tritt A."/>
            <person name="Barry K.W."/>
            <person name="Grigoriev I.V."/>
            <person name="Nagy L.G."/>
            <person name="Hibbett D."/>
            <person name="Henrissat B."/>
            <person name="Matheny P.B."/>
            <person name="Labbe J."/>
            <person name="Martin F.M."/>
        </authorList>
    </citation>
    <scope>NUCLEOTIDE SEQUENCE</scope>
    <source>
        <strain evidence="1">EC-137</strain>
    </source>
</reference>
<organism evidence="1 2">
    <name type="scientific">Vararia minispora EC-137</name>
    <dbReference type="NCBI Taxonomy" id="1314806"/>
    <lineage>
        <taxon>Eukaryota</taxon>
        <taxon>Fungi</taxon>
        <taxon>Dikarya</taxon>
        <taxon>Basidiomycota</taxon>
        <taxon>Agaricomycotina</taxon>
        <taxon>Agaricomycetes</taxon>
        <taxon>Russulales</taxon>
        <taxon>Lachnocladiaceae</taxon>
        <taxon>Vararia</taxon>
    </lineage>
</organism>
<dbReference type="EMBL" id="MU273636">
    <property type="protein sequence ID" value="KAI0030173.1"/>
    <property type="molecule type" value="Genomic_DNA"/>
</dbReference>
<dbReference type="Proteomes" id="UP000814128">
    <property type="component" value="Unassembled WGS sequence"/>
</dbReference>
<gene>
    <name evidence="1" type="ORF">K488DRAFT_54802</name>
</gene>
<reference evidence="1" key="1">
    <citation type="submission" date="2021-02" db="EMBL/GenBank/DDBJ databases">
        <authorList>
            <consortium name="DOE Joint Genome Institute"/>
            <person name="Ahrendt S."/>
            <person name="Looney B.P."/>
            <person name="Miyauchi S."/>
            <person name="Morin E."/>
            <person name="Drula E."/>
            <person name="Courty P.E."/>
            <person name="Chicoki N."/>
            <person name="Fauchery L."/>
            <person name="Kohler A."/>
            <person name="Kuo A."/>
            <person name="Labutti K."/>
            <person name="Pangilinan J."/>
            <person name="Lipzen A."/>
            <person name="Riley R."/>
            <person name="Andreopoulos W."/>
            <person name="He G."/>
            <person name="Johnson J."/>
            <person name="Barry K.W."/>
            <person name="Grigoriev I.V."/>
            <person name="Nagy L."/>
            <person name="Hibbett D."/>
            <person name="Henrissat B."/>
            <person name="Matheny P.B."/>
            <person name="Labbe J."/>
            <person name="Martin F."/>
        </authorList>
    </citation>
    <scope>NUCLEOTIDE SEQUENCE</scope>
    <source>
        <strain evidence="1">EC-137</strain>
    </source>
</reference>
<proteinExistence type="predicted"/>